<dbReference type="Pfam" id="PF01565">
    <property type="entry name" value="FAD_binding_4"/>
    <property type="match status" value="1"/>
</dbReference>
<dbReference type="PANTHER" id="PTHR42973:SF39">
    <property type="entry name" value="FAD-BINDING PCMH-TYPE DOMAIN-CONTAINING PROTEIN"/>
    <property type="match status" value="1"/>
</dbReference>
<keyword evidence="4" id="KW-0274">FAD</keyword>
<evidence type="ECO:0000256" key="2">
    <source>
        <dbReference type="ARBA" id="ARBA00005466"/>
    </source>
</evidence>
<dbReference type="Proteomes" id="UP000707451">
    <property type="component" value="Unassembled WGS sequence"/>
</dbReference>
<dbReference type="Pfam" id="PF08031">
    <property type="entry name" value="BBE"/>
    <property type="match status" value="1"/>
</dbReference>
<protein>
    <recommendedName>
        <fullName evidence="7">FAD-binding PCMH-type domain-containing protein</fullName>
    </recommendedName>
</protein>
<feature type="domain" description="FAD-binding PCMH-type" evidence="7">
    <location>
        <begin position="68"/>
        <end position="240"/>
    </location>
</feature>
<dbReference type="OrthoDB" id="415825at2759"/>
<dbReference type="GO" id="GO:0016491">
    <property type="term" value="F:oxidoreductase activity"/>
    <property type="evidence" value="ECO:0007669"/>
    <property type="project" value="UniProtKB-KW"/>
</dbReference>
<proteinExistence type="inferred from homology"/>
<keyword evidence="3" id="KW-0285">Flavoprotein</keyword>
<dbReference type="GO" id="GO:0071949">
    <property type="term" value="F:FAD binding"/>
    <property type="evidence" value="ECO:0007669"/>
    <property type="project" value="InterPro"/>
</dbReference>
<evidence type="ECO:0000256" key="1">
    <source>
        <dbReference type="ARBA" id="ARBA00001974"/>
    </source>
</evidence>
<evidence type="ECO:0000313" key="9">
    <source>
        <dbReference type="Proteomes" id="UP000707451"/>
    </source>
</evidence>
<dbReference type="InterPro" id="IPR050416">
    <property type="entry name" value="FAD-linked_Oxidoreductase"/>
</dbReference>
<evidence type="ECO:0000256" key="3">
    <source>
        <dbReference type="ARBA" id="ARBA00022630"/>
    </source>
</evidence>
<comment type="cofactor">
    <cofactor evidence="1">
        <name>FAD</name>
        <dbReference type="ChEBI" id="CHEBI:57692"/>
    </cofactor>
</comment>
<dbReference type="InterPro" id="IPR016169">
    <property type="entry name" value="FAD-bd_PCMH_sub2"/>
</dbReference>
<evidence type="ECO:0000256" key="6">
    <source>
        <dbReference type="SAM" id="SignalP"/>
    </source>
</evidence>
<comment type="similarity">
    <text evidence="2">Belongs to the oxygen-dependent FAD-linked oxidoreductase family.</text>
</comment>
<comment type="caution">
    <text evidence="8">The sequence shown here is derived from an EMBL/GenBank/DDBJ whole genome shotgun (WGS) entry which is preliminary data.</text>
</comment>
<reference evidence="8" key="1">
    <citation type="submission" date="2021-06" db="EMBL/GenBank/DDBJ databases">
        <title>Genome Sequence of Mortierella hyaline Strain SCG-10, a Cold-Adapted, Nitrate-Reducing Fungus Isolated from Soil in Minnesota, USA.</title>
        <authorList>
            <person name="Aldossari N."/>
        </authorList>
    </citation>
    <scope>NUCLEOTIDE SEQUENCE</scope>
    <source>
        <strain evidence="8">SCG-10</strain>
    </source>
</reference>
<sequence>MHIPSTSSVLLLLVSLTLSSIAPATEAAAAPGPSADFLKCLKPLGSSKVLTAKDTAYQQQRYGFDLRYTYQPSVIIMAKSVGDVQTAVKCAAAAKIAVAPRSGGHSFEGYSLGGQDGSMVLDLTALNSVKVKGNKATVGSGIRLGKLYLDLFNQGGWTINAGTCPSVGIGGHALGGGFGLLSRKYGLLADRIVEIEMVDAKGKVVKASASSNPDLFYSLRGAGGGSFGVVTSFTILPFKAATKATSFSYEWKIKDYAAVLKAYTNYQSKATRDIGVEMNVGPSGLELYGIFQGSKADQAKALAPFLSAVPKPTSNDVRQGRQIDAQLRFAFVEGGKEGDINGLSLKSPFRTGDSHYTKGKSIVYPSALKDSTIALLGKWGAKKPSGATSNYIIVDLWGGAVQDTAVDATSFIHRNAHTVFEFVVEWDQSAKPKPGKADCKDCLKWMNDMYAEFLADFKSAGYAGPLRGYQNYIDAEIPNWQDAYYGSAMTRLKKTKAAIDPTNIFRFPQSIPL</sequence>
<accession>A0A9P7Y5C6</accession>
<dbReference type="PROSITE" id="PS00862">
    <property type="entry name" value="OX2_COVAL_FAD"/>
    <property type="match status" value="1"/>
</dbReference>
<evidence type="ECO:0000256" key="4">
    <source>
        <dbReference type="ARBA" id="ARBA00022827"/>
    </source>
</evidence>
<organism evidence="8 9">
    <name type="scientific">Linnemannia hyalina</name>
    <dbReference type="NCBI Taxonomy" id="64524"/>
    <lineage>
        <taxon>Eukaryota</taxon>
        <taxon>Fungi</taxon>
        <taxon>Fungi incertae sedis</taxon>
        <taxon>Mucoromycota</taxon>
        <taxon>Mortierellomycotina</taxon>
        <taxon>Mortierellomycetes</taxon>
        <taxon>Mortierellales</taxon>
        <taxon>Mortierellaceae</taxon>
        <taxon>Linnemannia</taxon>
    </lineage>
</organism>
<dbReference type="AlphaFoldDB" id="A0A9P7Y5C6"/>
<evidence type="ECO:0000259" key="7">
    <source>
        <dbReference type="PROSITE" id="PS51387"/>
    </source>
</evidence>
<dbReference type="Gene3D" id="3.30.465.10">
    <property type="match status" value="1"/>
</dbReference>
<dbReference type="InterPro" id="IPR012951">
    <property type="entry name" value="BBE"/>
</dbReference>
<feature type="chain" id="PRO_5040158746" description="FAD-binding PCMH-type domain-containing protein" evidence="6">
    <location>
        <begin position="28"/>
        <end position="513"/>
    </location>
</feature>
<name>A0A9P7Y5C6_9FUNG</name>
<dbReference type="InterPro" id="IPR006093">
    <property type="entry name" value="Oxy_OxRdtase_FAD_BS"/>
</dbReference>
<evidence type="ECO:0000313" key="8">
    <source>
        <dbReference type="EMBL" id="KAG9072618.1"/>
    </source>
</evidence>
<keyword evidence="6" id="KW-0732">Signal</keyword>
<dbReference type="InterPro" id="IPR006094">
    <property type="entry name" value="Oxid_FAD_bind_N"/>
</dbReference>
<dbReference type="InterPro" id="IPR016166">
    <property type="entry name" value="FAD-bd_PCMH"/>
</dbReference>
<dbReference type="Gene3D" id="3.40.462.20">
    <property type="match status" value="1"/>
</dbReference>
<dbReference type="InterPro" id="IPR036318">
    <property type="entry name" value="FAD-bd_PCMH-like_sf"/>
</dbReference>
<evidence type="ECO:0000256" key="5">
    <source>
        <dbReference type="ARBA" id="ARBA00023002"/>
    </source>
</evidence>
<dbReference type="SUPFAM" id="SSF56176">
    <property type="entry name" value="FAD-binding/transporter-associated domain-like"/>
    <property type="match status" value="1"/>
</dbReference>
<dbReference type="PROSITE" id="PS51387">
    <property type="entry name" value="FAD_PCMH"/>
    <property type="match status" value="1"/>
</dbReference>
<gene>
    <name evidence="8" type="ORF">KI688_000389</name>
</gene>
<dbReference type="EMBL" id="JAHRHY010000001">
    <property type="protein sequence ID" value="KAG9072618.1"/>
    <property type="molecule type" value="Genomic_DNA"/>
</dbReference>
<feature type="signal peptide" evidence="6">
    <location>
        <begin position="1"/>
        <end position="27"/>
    </location>
</feature>
<keyword evidence="9" id="KW-1185">Reference proteome</keyword>
<keyword evidence="5" id="KW-0560">Oxidoreductase</keyword>
<dbReference type="PANTHER" id="PTHR42973">
    <property type="entry name" value="BINDING OXIDOREDUCTASE, PUTATIVE (AFU_ORTHOLOGUE AFUA_1G17690)-RELATED"/>
    <property type="match status" value="1"/>
</dbReference>